<protein>
    <recommendedName>
        <fullName evidence="7">Leishmanolysin-like peptidase</fullName>
        <ecNumber evidence="7">3.4.24.-</ecNumber>
    </recommendedName>
</protein>
<dbReference type="GO" id="GO:0046872">
    <property type="term" value="F:metal ion binding"/>
    <property type="evidence" value="ECO:0007669"/>
    <property type="project" value="UniProtKB-KW"/>
</dbReference>
<reference evidence="8 9" key="1">
    <citation type="submission" date="2017-07" db="EMBL/GenBank/DDBJ databases">
        <authorList>
            <person name="Talla V."/>
            <person name="Backstrom N."/>
        </authorList>
    </citation>
    <scope>NUCLEOTIDE SEQUENCE [LARGE SCALE GENOMIC DNA]</scope>
</reference>
<keyword evidence="5 7" id="KW-0862">Zinc</keyword>
<keyword evidence="4 7" id="KW-0378">Hydrolase</keyword>
<proteinExistence type="inferred from homology"/>
<dbReference type="InterPro" id="IPR001577">
    <property type="entry name" value="Peptidase_M8"/>
</dbReference>
<dbReference type="Pfam" id="PF01457">
    <property type="entry name" value="Peptidase_M8"/>
    <property type="match status" value="1"/>
</dbReference>
<keyword evidence="2 7" id="KW-0645">Protease</keyword>
<accession>A0A5E4Q0V3</accession>
<keyword evidence="9" id="KW-1185">Reference proteome</keyword>
<dbReference type="GO" id="GO:0016020">
    <property type="term" value="C:membrane"/>
    <property type="evidence" value="ECO:0007669"/>
    <property type="project" value="InterPro"/>
</dbReference>
<evidence type="ECO:0000256" key="4">
    <source>
        <dbReference type="ARBA" id="ARBA00022801"/>
    </source>
</evidence>
<gene>
    <name evidence="8" type="ORF">LSINAPIS_LOCUS4000</name>
</gene>
<dbReference type="AlphaFoldDB" id="A0A5E4Q0V3"/>
<evidence type="ECO:0000313" key="9">
    <source>
        <dbReference type="Proteomes" id="UP000324832"/>
    </source>
</evidence>
<comment type="cofactor">
    <cofactor evidence="7">
        <name>Zn(2+)</name>
        <dbReference type="ChEBI" id="CHEBI:29105"/>
    </cofactor>
    <text evidence="7">Binds 1 zinc ion per subunit.</text>
</comment>
<evidence type="ECO:0000256" key="7">
    <source>
        <dbReference type="RuleBase" id="RU366077"/>
    </source>
</evidence>
<dbReference type="GO" id="GO:0004222">
    <property type="term" value="F:metalloendopeptidase activity"/>
    <property type="evidence" value="ECO:0007669"/>
    <property type="project" value="UniProtKB-UniRule"/>
</dbReference>
<evidence type="ECO:0000256" key="5">
    <source>
        <dbReference type="ARBA" id="ARBA00022833"/>
    </source>
</evidence>
<sequence length="123" mass="13816">RRNPAPFCERIKGDPLRTECSPHRTAVVLCNLVRHDNVLPRKYQHFDTLPNVPAGDESHYGGSVSLADYCPYLQEFTWKHKSVLVRGSRCSYEENTPSWQLFVHVLLCGPSVASSNNSEGMAA</sequence>
<dbReference type="SUPFAM" id="SSF55486">
    <property type="entry name" value="Metalloproteases ('zincins'), catalytic domain"/>
    <property type="match status" value="1"/>
</dbReference>
<evidence type="ECO:0000313" key="8">
    <source>
        <dbReference type="EMBL" id="VVC91296.1"/>
    </source>
</evidence>
<comment type="similarity">
    <text evidence="1 7">Belongs to the peptidase M8 family.</text>
</comment>
<dbReference type="Gene3D" id="2.10.55.10">
    <property type="entry name" value="Leishmanolysin domain 3"/>
    <property type="match status" value="1"/>
</dbReference>
<dbReference type="EC" id="3.4.24.-" evidence="7"/>
<evidence type="ECO:0000256" key="6">
    <source>
        <dbReference type="ARBA" id="ARBA00023049"/>
    </source>
</evidence>
<dbReference type="GO" id="GO:0006508">
    <property type="term" value="P:proteolysis"/>
    <property type="evidence" value="ECO:0007669"/>
    <property type="project" value="UniProtKB-KW"/>
</dbReference>
<evidence type="ECO:0000256" key="2">
    <source>
        <dbReference type="ARBA" id="ARBA00022670"/>
    </source>
</evidence>
<feature type="non-terminal residue" evidence="8">
    <location>
        <position position="1"/>
    </location>
</feature>
<evidence type="ECO:0000256" key="1">
    <source>
        <dbReference type="ARBA" id="ARBA00005860"/>
    </source>
</evidence>
<dbReference type="Proteomes" id="UP000324832">
    <property type="component" value="Unassembled WGS sequence"/>
</dbReference>
<name>A0A5E4Q0V3_9NEOP</name>
<dbReference type="EMBL" id="FZQP02001015">
    <property type="protein sequence ID" value="VVC91296.1"/>
    <property type="molecule type" value="Genomic_DNA"/>
</dbReference>
<evidence type="ECO:0000256" key="3">
    <source>
        <dbReference type="ARBA" id="ARBA00022723"/>
    </source>
</evidence>
<keyword evidence="3 7" id="KW-0479">Metal-binding</keyword>
<keyword evidence="6 7" id="KW-0482">Metalloprotease</keyword>
<dbReference type="GO" id="GO:0007155">
    <property type="term" value="P:cell adhesion"/>
    <property type="evidence" value="ECO:0007669"/>
    <property type="project" value="InterPro"/>
</dbReference>
<organism evidence="8 9">
    <name type="scientific">Leptidea sinapis</name>
    <dbReference type="NCBI Taxonomy" id="189913"/>
    <lineage>
        <taxon>Eukaryota</taxon>
        <taxon>Metazoa</taxon>
        <taxon>Ecdysozoa</taxon>
        <taxon>Arthropoda</taxon>
        <taxon>Hexapoda</taxon>
        <taxon>Insecta</taxon>
        <taxon>Pterygota</taxon>
        <taxon>Neoptera</taxon>
        <taxon>Endopterygota</taxon>
        <taxon>Lepidoptera</taxon>
        <taxon>Glossata</taxon>
        <taxon>Ditrysia</taxon>
        <taxon>Papilionoidea</taxon>
        <taxon>Pieridae</taxon>
        <taxon>Dismorphiinae</taxon>
        <taxon>Leptidea</taxon>
    </lineage>
</organism>